<proteinExistence type="inferred from homology"/>
<dbReference type="PANTHER" id="PTHR21340">
    <property type="entry name" value="DIADENOSINE 5,5-P1,P4-TETRAPHOSPHATE PYROPHOSPHOHYDROLASE MUTT"/>
    <property type="match status" value="1"/>
</dbReference>
<accession>A0A5N5EEU8</accession>
<evidence type="ECO:0000256" key="3">
    <source>
        <dbReference type="RuleBase" id="RU003476"/>
    </source>
</evidence>
<dbReference type="PROSITE" id="PS00893">
    <property type="entry name" value="NUDIX_BOX"/>
    <property type="match status" value="1"/>
</dbReference>
<dbReference type="AlphaFoldDB" id="A0A5N5EEU8"/>
<name>A0A5N5EEU8_9ACTN</name>
<evidence type="ECO:0000259" key="4">
    <source>
        <dbReference type="PROSITE" id="PS51462"/>
    </source>
</evidence>
<dbReference type="PROSITE" id="PS51462">
    <property type="entry name" value="NUDIX"/>
    <property type="match status" value="1"/>
</dbReference>
<evidence type="ECO:0000313" key="6">
    <source>
        <dbReference type="Proteomes" id="UP000326907"/>
    </source>
</evidence>
<protein>
    <submittedName>
        <fullName evidence="5">NUDIX hydrolase</fullName>
    </submittedName>
</protein>
<dbReference type="GO" id="GO:0006167">
    <property type="term" value="P:AMP biosynthetic process"/>
    <property type="evidence" value="ECO:0007669"/>
    <property type="project" value="TreeGrafter"/>
</dbReference>
<dbReference type="InterPro" id="IPR000086">
    <property type="entry name" value="NUDIX_hydrolase_dom"/>
</dbReference>
<dbReference type="InterPro" id="IPR020084">
    <property type="entry name" value="NUDIX_hydrolase_CS"/>
</dbReference>
<sequence length="166" mass="18572">MDEAVRDAARAVWEFDGARAWLEQARHHRMDPLSAEVWVLDSDFTHVLLVRHRVRGWVPPGGKAEPGESPRRAAAREMLEETGVRADLLPDPAAVAVRSYRADWSATLGLSYAAIADRGATLVAEADQPARWFSLQERWDSVFPEDRSRICDHAQLLASGRTAAFR</sequence>
<dbReference type="SUPFAM" id="SSF55811">
    <property type="entry name" value="Nudix"/>
    <property type="match status" value="1"/>
</dbReference>
<feature type="domain" description="Nudix hydrolase" evidence="4">
    <location>
        <begin position="30"/>
        <end position="157"/>
    </location>
</feature>
<gene>
    <name evidence="5" type="ORF">F5983_33710</name>
</gene>
<comment type="caution">
    <text evidence="5">The sequence shown here is derived from an EMBL/GenBank/DDBJ whole genome shotgun (WGS) entry which is preliminary data.</text>
</comment>
<dbReference type="InterPro" id="IPR015797">
    <property type="entry name" value="NUDIX_hydrolase-like_dom_sf"/>
</dbReference>
<organism evidence="5 6">
    <name type="scientific">Streptomyces arboris</name>
    <dbReference type="NCBI Taxonomy" id="2600619"/>
    <lineage>
        <taxon>Bacteria</taxon>
        <taxon>Bacillati</taxon>
        <taxon>Actinomycetota</taxon>
        <taxon>Actinomycetes</taxon>
        <taxon>Kitasatosporales</taxon>
        <taxon>Streptomycetaceae</taxon>
        <taxon>Streptomyces</taxon>
    </lineage>
</organism>
<dbReference type="Proteomes" id="UP000326907">
    <property type="component" value="Unassembled WGS sequence"/>
</dbReference>
<dbReference type="EMBL" id="VYUA01000056">
    <property type="protein sequence ID" value="KAB2588191.1"/>
    <property type="molecule type" value="Genomic_DNA"/>
</dbReference>
<dbReference type="GO" id="GO:0006754">
    <property type="term" value="P:ATP biosynthetic process"/>
    <property type="evidence" value="ECO:0007669"/>
    <property type="project" value="TreeGrafter"/>
</dbReference>
<dbReference type="GO" id="GO:0004081">
    <property type="term" value="F:bis(5'-nucleosyl)-tetraphosphatase (asymmetrical) activity"/>
    <property type="evidence" value="ECO:0007669"/>
    <property type="project" value="TreeGrafter"/>
</dbReference>
<keyword evidence="6" id="KW-1185">Reference proteome</keyword>
<evidence type="ECO:0000256" key="2">
    <source>
        <dbReference type="ARBA" id="ARBA00022801"/>
    </source>
</evidence>
<dbReference type="Pfam" id="PF00293">
    <property type="entry name" value="NUDIX"/>
    <property type="match status" value="1"/>
</dbReference>
<dbReference type="Gene3D" id="3.90.79.10">
    <property type="entry name" value="Nucleoside Triphosphate Pyrophosphohydrolase"/>
    <property type="match status" value="1"/>
</dbReference>
<evidence type="ECO:0000313" key="5">
    <source>
        <dbReference type="EMBL" id="KAB2588191.1"/>
    </source>
</evidence>
<dbReference type="InterPro" id="IPR020476">
    <property type="entry name" value="Nudix_hydrolase"/>
</dbReference>
<dbReference type="PANTHER" id="PTHR21340:SF0">
    <property type="entry name" value="BIS(5'-NUCLEOSYL)-TETRAPHOSPHATASE [ASYMMETRICAL]"/>
    <property type="match status" value="1"/>
</dbReference>
<keyword evidence="2 3" id="KW-0378">Hydrolase</keyword>
<evidence type="ECO:0000256" key="1">
    <source>
        <dbReference type="ARBA" id="ARBA00005582"/>
    </source>
</evidence>
<dbReference type="InterPro" id="IPR051325">
    <property type="entry name" value="Nudix_hydrolase_domain"/>
</dbReference>
<reference evidence="5 6" key="1">
    <citation type="submission" date="2019-09" db="EMBL/GenBank/DDBJ databases">
        <authorList>
            <person name="Liu P."/>
        </authorList>
    </citation>
    <scope>NUCLEOTIDE SEQUENCE [LARGE SCALE GENOMIC DNA]</scope>
    <source>
        <strain evidence="5 6">TRM68085</strain>
    </source>
</reference>
<comment type="similarity">
    <text evidence="1 3">Belongs to the Nudix hydrolase family.</text>
</comment>
<dbReference type="PRINTS" id="PR00502">
    <property type="entry name" value="NUDIXFAMILY"/>
</dbReference>